<dbReference type="GO" id="GO:0031930">
    <property type="term" value="P:mitochondria-nucleus signaling pathway"/>
    <property type="evidence" value="ECO:0007669"/>
    <property type="project" value="TreeGrafter"/>
</dbReference>
<proteinExistence type="inferred from homology"/>
<comment type="caution">
    <text evidence="4">The sequence shown here is derived from an EMBL/GenBank/DDBJ whole genome shotgun (WGS) entry which is preliminary data.</text>
</comment>
<dbReference type="EMBL" id="WHWC01000009">
    <property type="protein sequence ID" value="KAG8377096.1"/>
    <property type="molecule type" value="Genomic_DNA"/>
</dbReference>
<evidence type="ECO:0000256" key="3">
    <source>
        <dbReference type="PROSITE-ProRule" id="PRU00708"/>
    </source>
</evidence>
<dbReference type="Proteomes" id="UP000826271">
    <property type="component" value="Unassembled WGS sequence"/>
</dbReference>
<keyword evidence="5" id="KW-1185">Reference proteome</keyword>
<reference evidence="4" key="1">
    <citation type="submission" date="2019-10" db="EMBL/GenBank/DDBJ databases">
        <authorList>
            <person name="Zhang R."/>
            <person name="Pan Y."/>
            <person name="Wang J."/>
            <person name="Ma R."/>
            <person name="Yu S."/>
        </authorList>
    </citation>
    <scope>NUCLEOTIDE SEQUENCE</scope>
    <source>
        <strain evidence="4">LA-IB0</strain>
        <tissue evidence="4">Leaf</tissue>
    </source>
</reference>
<feature type="repeat" description="PPR" evidence="3">
    <location>
        <begin position="218"/>
        <end position="252"/>
    </location>
</feature>
<dbReference type="PANTHER" id="PTHR47936:SF1">
    <property type="entry name" value="PENTATRICOPEPTIDE REPEAT-CONTAINING PROTEIN GUN1, CHLOROPLASTIC"/>
    <property type="match status" value="1"/>
</dbReference>
<dbReference type="Pfam" id="PF01535">
    <property type="entry name" value="PPR"/>
    <property type="match status" value="2"/>
</dbReference>
<feature type="repeat" description="PPR" evidence="3">
    <location>
        <begin position="395"/>
        <end position="429"/>
    </location>
</feature>
<organism evidence="4 5">
    <name type="scientific">Buddleja alternifolia</name>
    <dbReference type="NCBI Taxonomy" id="168488"/>
    <lineage>
        <taxon>Eukaryota</taxon>
        <taxon>Viridiplantae</taxon>
        <taxon>Streptophyta</taxon>
        <taxon>Embryophyta</taxon>
        <taxon>Tracheophyta</taxon>
        <taxon>Spermatophyta</taxon>
        <taxon>Magnoliopsida</taxon>
        <taxon>eudicotyledons</taxon>
        <taxon>Gunneridae</taxon>
        <taxon>Pentapetalae</taxon>
        <taxon>asterids</taxon>
        <taxon>lamiids</taxon>
        <taxon>Lamiales</taxon>
        <taxon>Scrophulariaceae</taxon>
        <taxon>Buddlejeae</taxon>
        <taxon>Buddleja</taxon>
    </lineage>
</organism>
<gene>
    <name evidence="4" type="ORF">BUALT_Bualt09G0133000</name>
</gene>
<feature type="repeat" description="PPR" evidence="3">
    <location>
        <begin position="325"/>
        <end position="359"/>
    </location>
</feature>
<dbReference type="GO" id="GO:0010019">
    <property type="term" value="P:chloroplast-nucleus signaling pathway"/>
    <property type="evidence" value="ECO:0007669"/>
    <property type="project" value="TreeGrafter"/>
</dbReference>
<protein>
    <recommendedName>
        <fullName evidence="6">Pentatricopeptide repeat-containing protein</fullName>
    </recommendedName>
</protein>
<evidence type="ECO:0000256" key="2">
    <source>
        <dbReference type="ARBA" id="ARBA00022737"/>
    </source>
</evidence>
<name>A0AAV6X1N8_9LAMI</name>
<evidence type="ECO:0000313" key="4">
    <source>
        <dbReference type="EMBL" id="KAG8377096.1"/>
    </source>
</evidence>
<evidence type="ECO:0000313" key="5">
    <source>
        <dbReference type="Proteomes" id="UP000826271"/>
    </source>
</evidence>
<evidence type="ECO:0008006" key="6">
    <source>
        <dbReference type="Google" id="ProtNLM"/>
    </source>
</evidence>
<evidence type="ECO:0000256" key="1">
    <source>
        <dbReference type="ARBA" id="ARBA00007626"/>
    </source>
</evidence>
<dbReference type="Gene3D" id="1.25.40.10">
    <property type="entry name" value="Tetratricopeptide repeat domain"/>
    <property type="match status" value="3"/>
</dbReference>
<feature type="repeat" description="PPR" evidence="3">
    <location>
        <begin position="360"/>
        <end position="394"/>
    </location>
</feature>
<sequence>MLRRVAYCEPVTAASAHPWQQQNQPTKHFFGNSTASFSFPSSRKSSSLHNYYLRKRRKWPIQPYKSQWHETFAFQLAKQNFKRSIRKSKTHLLSDLITSFAAYEISPNPQSYHLLFKILIQKRPSNWDVQFSQILDHVEKVENFETPECMFIDLIKFYGDNNMFNEAVELFFRVPKFRCELSVDVFNALLLVLCRNENGLKIVPEIVMKSQVLNIRIEESSFEILIRALCGLGKVGYAFELLNQMVDEGFVADRKVCSLMLATMCRQLNCDGGEVLGFLEGLKMLGFEPRRVDFCNLIRFLVKKGKGMDALGLFKQMKVNGIRPDVMCYNLVLDGLISERDFLRADKVFDELLVLGLVPNICTYNVYIHGLCMQDKVNDAIKMMGSMEELGCAPDLSTYNTILRRLCEAGEMDRARVVVNGMKQKGVELNSQIYQSYETMIDGLNR</sequence>
<dbReference type="PANTHER" id="PTHR47936">
    <property type="entry name" value="PPR_LONG DOMAIN-CONTAINING PROTEIN"/>
    <property type="match status" value="1"/>
</dbReference>
<dbReference type="Pfam" id="PF13041">
    <property type="entry name" value="PPR_2"/>
    <property type="match status" value="2"/>
</dbReference>
<dbReference type="InterPro" id="IPR011990">
    <property type="entry name" value="TPR-like_helical_dom_sf"/>
</dbReference>
<keyword evidence="2" id="KW-0677">Repeat</keyword>
<comment type="similarity">
    <text evidence="1">Belongs to the PPR family. P subfamily.</text>
</comment>
<dbReference type="PROSITE" id="PS51375">
    <property type="entry name" value="PPR"/>
    <property type="match status" value="5"/>
</dbReference>
<feature type="repeat" description="PPR" evidence="3">
    <location>
        <begin position="290"/>
        <end position="324"/>
    </location>
</feature>
<dbReference type="NCBIfam" id="TIGR00756">
    <property type="entry name" value="PPR"/>
    <property type="match status" value="5"/>
</dbReference>
<dbReference type="InterPro" id="IPR002885">
    <property type="entry name" value="PPR_rpt"/>
</dbReference>
<dbReference type="GO" id="GO:0009507">
    <property type="term" value="C:chloroplast"/>
    <property type="evidence" value="ECO:0007669"/>
    <property type="project" value="TreeGrafter"/>
</dbReference>
<accession>A0AAV6X1N8</accession>
<dbReference type="AlphaFoldDB" id="A0AAV6X1N8"/>